<name>B9XP08_PEDPL</name>
<evidence type="ECO:0000313" key="9">
    <source>
        <dbReference type="EMBL" id="EEF58474.1"/>
    </source>
</evidence>
<dbReference type="InterPro" id="IPR035965">
    <property type="entry name" value="PAS-like_dom_sf"/>
</dbReference>
<dbReference type="Pfam" id="PF00512">
    <property type="entry name" value="HisKA"/>
    <property type="match status" value="1"/>
</dbReference>
<dbReference type="SMART" id="SM00091">
    <property type="entry name" value="PAS"/>
    <property type="match status" value="1"/>
</dbReference>
<dbReference type="AlphaFoldDB" id="B9XP08"/>
<dbReference type="NCBIfam" id="TIGR00229">
    <property type="entry name" value="sensory_box"/>
    <property type="match status" value="1"/>
</dbReference>
<dbReference type="SUPFAM" id="SSF55874">
    <property type="entry name" value="ATPase domain of HSP90 chaperone/DNA topoisomerase II/histidine kinase"/>
    <property type="match status" value="1"/>
</dbReference>
<dbReference type="PRINTS" id="PR00344">
    <property type="entry name" value="BCTRLSENSOR"/>
</dbReference>
<evidence type="ECO:0000259" key="7">
    <source>
        <dbReference type="PROSITE" id="PS50112"/>
    </source>
</evidence>
<feature type="domain" description="PAS" evidence="7">
    <location>
        <begin position="13"/>
        <end position="86"/>
    </location>
</feature>
<comment type="caution">
    <text evidence="9">The sequence shown here is derived from an EMBL/GenBank/DDBJ whole genome shotgun (WGS) entry which is preliminary data.</text>
</comment>
<dbReference type="GO" id="GO:0000155">
    <property type="term" value="F:phosphorelay sensor kinase activity"/>
    <property type="evidence" value="ECO:0007669"/>
    <property type="project" value="InterPro"/>
</dbReference>
<dbReference type="SUPFAM" id="SSF47384">
    <property type="entry name" value="Homodimeric domain of signal transducing histidine kinase"/>
    <property type="match status" value="1"/>
</dbReference>
<dbReference type="InterPro" id="IPR000700">
    <property type="entry name" value="PAS-assoc_C"/>
</dbReference>
<reference evidence="9 10" key="1">
    <citation type="journal article" date="2011" name="J. Bacteriol.">
        <title>Genome sequence of 'Pedosphaera parvula' Ellin514, an aerobic Verrucomicrobial isolate from pasture soil.</title>
        <authorList>
            <person name="Kant R."/>
            <person name="van Passel M.W."/>
            <person name="Sangwan P."/>
            <person name="Palva A."/>
            <person name="Lucas S."/>
            <person name="Copeland A."/>
            <person name="Lapidus A."/>
            <person name="Glavina Del Rio T."/>
            <person name="Dalin E."/>
            <person name="Tice H."/>
            <person name="Bruce D."/>
            <person name="Goodwin L."/>
            <person name="Pitluck S."/>
            <person name="Chertkov O."/>
            <person name="Larimer F.W."/>
            <person name="Land M.L."/>
            <person name="Hauser L."/>
            <person name="Brettin T.S."/>
            <person name="Detter J.C."/>
            <person name="Han S."/>
            <person name="de Vos W.M."/>
            <person name="Janssen P.H."/>
            <person name="Smidt H."/>
        </authorList>
    </citation>
    <scope>NUCLEOTIDE SEQUENCE [LARGE SCALE GENOMIC DNA]</scope>
    <source>
        <strain evidence="9 10">Ellin514</strain>
    </source>
</reference>
<dbReference type="OrthoDB" id="179990at2"/>
<dbReference type="InterPro" id="IPR036890">
    <property type="entry name" value="HATPase_C_sf"/>
</dbReference>
<dbReference type="InterPro" id="IPR036097">
    <property type="entry name" value="HisK_dim/P_sf"/>
</dbReference>
<accession>B9XP08</accession>
<evidence type="ECO:0000313" key="10">
    <source>
        <dbReference type="Proteomes" id="UP000003688"/>
    </source>
</evidence>
<dbReference type="CDD" id="cd00130">
    <property type="entry name" value="PAS"/>
    <property type="match status" value="1"/>
</dbReference>
<evidence type="ECO:0000256" key="1">
    <source>
        <dbReference type="ARBA" id="ARBA00000085"/>
    </source>
</evidence>
<evidence type="ECO:0000259" key="6">
    <source>
        <dbReference type="PROSITE" id="PS50109"/>
    </source>
</evidence>
<dbReference type="SUPFAM" id="SSF55785">
    <property type="entry name" value="PYP-like sensor domain (PAS domain)"/>
    <property type="match status" value="1"/>
</dbReference>
<dbReference type="Pfam" id="PF02518">
    <property type="entry name" value="HATPase_c"/>
    <property type="match status" value="1"/>
</dbReference>
<evidence type="ECO:0000256" key="5">
    <source>
        <dbReference type="ARBA" id="ARBA00022777"/>
    </source>
</evidence>
<evidence type="ECO:0000259" key="8">
    <source>
        <dbReference type="PROSITE" id="PS50113"/>
    </source>
</evidence>
<dbReference type="InterPro" id="IPR052162">
    <property type="entry name" value="Sensor_kinase/Photoreceptor"/>
</dbReference>
<dbReference type="EMBL" id="ABOX02000043">
    <property type="protein sequence ID" value="EEF58474.1"/>
    <property type="molecule type" value="Genomic_DNA"/>
</dbReference>
<dbReference type="InterPro" id="IPR005467">
    <property type="entry name" value="His_kinase_dom"/>
</dbReference>
<dbReference type="CDD" id="cd00082">
    <property type="entry name" value="HisKA"/>
    <property type="match status" value="1"/>
</dbReference>
<dbReference type="PANTHER" id="PTHR43304">
    <property type="entry name" value="PHYTOCHROME-LIKE PROTEIN CPH1"/>
    <property type="match status" value="1"/>
</dbReference>
<dbReference type="PROSITE" id="PS50109">
    <property type="entry name" value="HIS_KIN"/>
    <property type="match status" value="1"/>
</dbReference>
<comment type="catalytic activity">
    <reaction evidence="1">
        <text>ATP + protein L-histidine = ADP + protein N-phospho-L-histidine.</text>
        <dbReference type="EC" id="2.7.13.3"/>
    </reaction>
</comment>
<protein>
    <recommendedName>
        <fullName evidence="2">histidine kinase</fullName>
        <ecNumber evidence="2">2.7.13.3</ecNumber>
    </recommendedName>
</protein>
<gene>
    <name evidence="9" type="ORF">Cflav_PD1097</name>
</gene>
<dbReference type="InterPro" id="IPR003594">
    <property type="entry name" value="HATPase_dom"/>
</dbReference>
<dbReference type="SMART" id="SM00388">
    <property type="entry name" value="HisKA"/>
    <property type="match status" value="1"/>
</dbReference>
<dbReference type="InterPro" id="IPR000014">
    <property type="entry name" value="PAS"/>
</dbReference>
<keyword evidence="4" id="KW-0808">Transferase</keyword>
<feature type="domain" description="PAC" evidence="8">
    <location>
        <begin position="88"/>
        <end position="140"/>
    </location>
</feature>
<dbReference type="Proteomes" id="UP000003688">
    <property type="component" value="Unassembled WGS sequence"/>
</dbReference>
<dbReference type="SMART" id="SM00387">
    <property type="entry name" value="HATPase_c"/>
    <property type="match status" value="1"/>
</dbReference>
<dbReference type="EC" id="2.7.13.3" evidence="2"/>
<dbReference type="Pfam" id="PF13426">
    <property type="entry name" value="PAS_9"/>
    <property type="match status" value="1"/>
</dbReference>
<dbReference type="Gene3D" id="3.30.565.10">
    <property type="entry name" value="Histidine kinase-like ATPase, C-terminal domain"/>
    <property type="match status" value="1"/>
</dbReference>
<evidence type="ECO:0000256" key="2">
    <source>
        <dbReference type="ARBA" id="ARBA00012438"/>
    </source>
</evidence>
<dbReference type="PROSITE" id="PS50113">
    <property type="entry name" value="PAC"/>
    <property type="match status" value="1"/>
</dbReference>
<dbReference type="PROSITE" id="PS50112">
    <property type="entry name" value="PAS"/>
    <property type="match status" value="1"/>
</dbReference>
<dbReference type="RefSeq" id="WP_007417544.1">
    <property type="nucleotide sequence ID" value="NZ_ABOX02000043.1"/>
</dbReference>
<dbReference type="Gene3D" id="3.30.450.20">
    <property type="entry name" value="PAS domain"/>
    <property type="match status" value="1"/>
</dbReference>
<dbReference type="PANTHER" id="PTHR43304:SF1">
    <property type="entry name" value="PAC DOMAIN-CONTAINING PROTEIN"/>
    <property type="match status" value="1"/>
</dbReference>
<dbReference type="Gene3D" id="1.10.287.130">
    <property type="match status" value="1"/>
</dbReference>
<dbReference type="InterPro" id="IPR004358">
    <property type="entry name" value="Sig_transdc_His_kin-like_C"/>
</dbReference>
<proteinExistence type="predicted"/>
<dbReference type="STRING" id="320771.Cflav_PD1097"/>
<dbReference type="InterPro" id="IPR003661">
    <property type="entry name" value="HisK_dim/P_dom"/>
</dbReference>
<keyword evidence="3" id="KW-0597">Phosphoprotein</keyword>
<organism evidence="9 10">
    <name type="scientific">Pedosphaera parvula (strain Ellin514)</name>
    <dbReference type="NCBI Taxonomy" id="320771"/>
    <lineage>
        <taxon>Bacteria</taxon>
        <taxon>Pseudomonadati</taxon>
        <taxon>Verrucomicrobiota</taxon>
        <taxon>Pedosphaerae</taxon>
        <taxon>Pedosphaerales</taxon>
        <taxon>Pedosphaeraceae</taxon>
        <taxon>Pedosphaera</taxon>
    </lineage>
</organism>
<keyword evidence="10" id="KW-1185">Reference proteome</keyword>
<sequence length="386" mass="42724">MQEDAEQKSHPVSESAYRLLVEEIKDYAIFLLDTKGIISSWNQGAMRIKGYQPAEIIGKHFSIFFPPEDVADDKPSKELKAAIQEGRYEAEGWRLRKDGSRFWASVVITALRDKDGQLAGFAKVTRDLTAKKMEEEALRSKTRELESFAHTVSHDLRAPLRSIGRFSDLLAAECGSKLNEEEKHFLGRIRQSVESMEVLLKGILEYSRVGFSAAELRSLSLEDCLKDVCAMNESEIQNSSAGVEIVTPMPHVLANRTLLVQIFSNLIGNALKYVSEGRKPEIKVWAKLHGQQVTIFVKDNGTGIQEQDFARIFNLFERLATGPSNIAGTGVGLAIVKKAAERMGGTIEVACSTINEGSIFRVSLPAADSGPRMFVGTTSSQLENQQ</sequence>
<feature type="domain" description="Histidine kinase" evidence="6">
    <location>
        <begin position="151"/>
        <end position="368"/>
    </location>
</feature>
<evidence type="ECO:0000256" key="3">
    <source>
        <dbReference type="ARBA" id="ARBA00022553"/>
    </source>
</evidence>
<keyword evidence="5 9" id="KW-0418">Kinase</keyword>
<evidence type="ECO:0000256" key="4">
    <source>
        <dbReference type="ARBA" id="ARBA00022679"/>
    </source>
</evidence>